<evidence type="ECO:0000256" key="3">
    <source>
        <dbReference type="ARBA" id="ARBA00006958"/>
    </source>
</evidence>
<evidence type="ECO:0000256" key="2">
    <source>
        <dbReference type="ARBA" id="ARBA00004123"/>
    </source>
</evidence>
<evidence type="ECO:0000313" key="9">
    <source>
        <dbReference type="EMBL" id="GBP55664.1"/>
    </source>
</evidence>
<dbReference type="GO" id="GO:0016787">
    <property type="term" value="F:hydrolase activity"/>
    <property type="evidence" value="ECO:0007669"/>
    <property type="project" value="UniProtKB-KW"/>
</dbReference>
<evidence type="ECO:0000256" key="7">
    <source>
        <dbReference type="ARBA" id="ARBA00023242"/>
    </source>
</evidence>
<keyword evidence="6" id="KW-0378">Hydrolase</keyword>
<dbReference type="GO" id="GO:0005634">
    <property type="term" value="C:nucleus"/>
    <property type="evidence" value="ECO:0007669"/>
    <property type="project" value="UniProtKB-SubCell"/>
</dbReference>
<evidence type="ECO:0000256" key="5">
    <source>
        <dbReference type="ARBA" id="ARBA00022723"/>
    </source>
</evidence>
<dbReference type="Pfam" id="PF13359">
    <property type="entry name" value="DDE_Tnp_4"/>
    <property type="match status" value="1"/>
</dbReference>
<evidence type="ECO:0000256" key="6">
    <source>
        <dbReference type="ARBA" id="ARBA00022801"/>
    </source>
</evidence>
<comment type="cofactor">
    <cofactor evidence="1">
        <name>a divalent metal cation</name>
        <dbReference type="ChEBI" id="CHEBI:60240"/>
    </cofactor>
</comment>
<name>A0A4C1X008_EUMVA</name>
<dbReference type="PANTHER" id="PTHR22930">
    <property type="match status" value="1"/>
</dbReference>
<dbReference type="GO" id="GO:0004518">
    <property type="term" value="F:nuclease activity"/>
    <property type="evidence" value="ECO:0007669"/>
    <property type="project" value="UniProtKB-KW"/>
</dbReference>
<dbReference type="InterPro" id="IPR027806">
    <property type="entry name" value="HARBI1_dom"/>
</dbReference>
<evidence type="ECO:0000313" key="10">
    <source>
        <dbReference type="Proteomes" id="UP000299102"/>
    </source>
</evidence>
<dbReference type="STRING" id="151549.A0A4C1X008"/>
<proteinExistence type="inferred from homology"/>
<feature type="domain" description="DDE Tnp4" evidence="8">
    <location>
        <begin position="97"/>
        <end position="179"/>
    </location>
</feature>
<dbReference type="OrthoDB" id="7434799at2759"/>
<comment type="similarity">
    <text evidence="3">Belongs to the HARBI1 family.</text>
</comment>
<organism evidence="9 10">
    <name type="scientific">Eumeta variegata</name>
    <name type="common">Bagworm moth</name>
    <name type="synonym">Eumeta japonica</name>
    <dbReference type="NCBI Taxonomy" id="151549"/>
    <lineage>
        <taxon>Eukaryota</taxon>
        <taxon>Metazoa</taxon>
        <taxon>Ecdysozoa</taxon>
        <taxon>Arthropoda</taxon>
        <taxon>Hexapoda</taxon>
        <taxon>Insecta</taxon>
        <taxon>Pterygota</taxon>
        <taxon>Neoptera</taxon>
        <taxon>Endopterygota</taxon>
        <taxon>Lepidoptera</taxon>
        <taxon>Glossata</taxon>
        <taxon>Ditrysia</taxon>
        <taxon>Tineoidea</taxon>
        <taxon>Psychidae</taxon>
        <taxon>Oiketicinae</taxon>
        <taxon>Eumeta</taxon>
    </lineage>
</organism>
<dbReference type="PANTHER" id="PTHR22930:SF267">
    <property type="entry name" value="NUCLEASE HARBI1-RELATED"/>
    <property type="match status" value="1"/>
</dbReference>
<keyword evidence="7" id="KW-0539">Nucleus</keyword>
<keyword evidence="5" id="KW-0479">Metal-binding</keyword>
<keyword evidence="10" id="KW-1185">Reference proteome</keyword>
<dbReference type="InterPro" id="IPR045249">
    <property type="entry name" value="HARBI1-like"/>
</dbReference>
<comment type="caution">
    <text evidence="9">The sequence shown here is derived from an EMBL/GenBank/DDBJ whole genome shotgun (WGS) entry which is preliminary data.</text>
</comment>
<gene>
    <name evidence="9" type="primary">harbi1</name>
    <name evidence="9" type="ORF">EVAR_18955_1</name>
</gene>
<sequence>MHALHYLWALQSEENVHRRRLRRRNRPRVDINNMLELEFYHTFRLSRNSFESLCARLVQHALLTNSQDVTVRQKVLCALHFFASGSYQRALATGHCVSQQALSDSGYALKPWLLTPITGAPPGSREYQYTKVHAKTRNCIERCIGLLKSRWRCLLKHRTLHYNPDIAQKIIIACCVLHNMAIEHNIPPIELSEEDFRDEEVAVQDVNEEIDLRGLAVLNNLITTHFQ</sequence>
<evidence type="ECO:0000256" key="4">
    <source>
        <dbReference type="ARBA" id="ARBA00022722"/>
    </source>
</evidence>
<keyword evidence="4" id="KW-0540">Nuclease</keyword>
<evidence type="ECO:0000259" key="8">
    <source>
        <dbReference type="Pfam" id="PF13359"/>
    </source>
</evidence>
<accession>A0A4C1X008</accession>
<protein>
    <submittedName>
        <fullName evidence="9">Nuclease HARBI1</fullName>
    </submittedName>
</protein>
<reference evidence="9 10" key="1">
    <citation type="journal article" date="2019" name="Commun. Biol.">
        <title>The bagworm genome reveals a unique fibroin gene that provides high tensile strength.</title>
        <authorList>
            <person name="Kono N."/>
            <person name="Nakamura H."/>
            <person name="Ohtoshi R."/>
            <person name="Tomita M."/>
            <person name="Numata K."/>
            <person name="Arakawa K."/>
        </authorList>
    </citation>
    <scope>NUCLEOTIDE SEQUENCE [LARGE SCALE GENOMIC DNA]</scope>
</reference>
<dbReference type="EMBL" id="BGZK01000675">
    <property type="protein sequence ID" value="GBP55664.1"/>
    <property type="molecule type" value="Genomic_DNA"/>
</dbReference>
<evidence type="ECO:0000256" key="1">
    <source>
        <dbReference type="ARBA" id="ARBA00001968"/>
    </source>
</evidence>
<dbReference type="AlphaFoldDB" id="A0A4C1X008"/>
<dbReference type="Proteomes" id="UP000299102">
    <property type="component" value="Unassembled WGS sequence"/>
</dbReference>
<dbReference type="GO" id="GO:0046872">
    <property type="term" value="F:metal ion binding"/>
    <property type="evidence" value="ECO:0007669"/>
    <property type="project" value="UniProtKB-KW"/>
</dbReference>
<comment type="subcellular location">
    <subcellularLocation>
        <location evidence="2">Nucleus</location>
    </subcellularLocation>
</comment>